<dbReference type="Proteomes" id="UP000189857">
    <property type="component" value="Unassembled WGS sequence"/>
</dbReference>
<keyword evidence="2" id="KW-1185">Reference proteome</keyword>
<protein>
    <submittedName>
        <fullName evidence="1">Uncharacterized protein</fullName>
    </submittedName>
</protein>
<accession>A0A1T4PJJ1</accession>
<dbReference type="AlphaFoldDB" id="A0A1T4PJJ1"/>
<proteinExistence type="predicted"/>
<gene>
    <name evidence="1" type="ORF">SAMN02745110_02028</name>
</gene>
<sequence>MAYANNIIIDGTPIEINVSTINGFTVNKNVPADAVFSDTTYTAGTGLSLTNNTFSHSNSITPGTIGSSTDTSGLVNLHVPYVNFDAQGHITGGGNRIHTVTGFIQKTGGVVTGNINRKNSNVTIGTTSNNGVVSGNEDGCYDCTDSNDEYYGRFCGRASDDGSVTAFIEARNMKTDGSFVSNRLSIGVKKDGTRTFSVSDPSKFREDLNLQKEITTETSSTGNNGFSLKRYGKVVSIQGIGITANNRGTLPSGWRPEELTRIPCVVFNGSNYYYGWLALNNSNGAITVHYLNGTSDKTTTSASYSIHVSGTWEII</sequence>
<organism evidence="1 2">
    <name type="scientific">Eubacterium ruminantium</name>
    <dbReference type="NCBI Taxonomy" id="42322"/>
    <lineage>
        <taxon>Bacteria</taxon>
        <taxon>Bacillati</taxon>
        <taxon>Bacillota</taxon>
        <taxon>Clostridia</taxon>
        <taxon>Eubacteriales</taxon>
        <taxon>Eubacteriaceae</taxon>
        <taxon>Eubacterium</taxon>
    </lineage>
</organism>
<evidence type="ECO:0000313" key="2">
    <source>
        <dbReference type="Proteomes" id="UP000189857"/>
    </source>
</evidence>
<name>A0A1T4PJJ1_9FIRM</name>
<dbReference type="EMBL" id="FUXA01000012">
    <property type="protein sequence ID" value="SJZ91755.1"/>
    <property type="molecule type" value="Genomic_DNA"/>
</dbReference>
<reference evidence="1 2" key="1">
    <citation type="submission" date="2017-02" db="EMBL/GenBank/DDBJ databases">
        <authorList>
            <person name="Peterson S.W."/>
        </authorList>
    </citation>
    <scope>NUCLEOTIDE SEQUENCE [LARGE SCALE GENOMIC DNA]</scope>
    <source>
        <strain evidence="1 2">ATCC 17233</strain>
    </source>
</reference>
<evidence type="ECO:0000313" key="1">
    <source>
        <dbReference type="EMBL" id="SJZ91755.1"/>
    </source>
</evidence>
<dbReference type="RefSeq" id="WP_078787835.1">
    <property type="nucleotide sequence ID" value="NZ_FMTO01000011.1"/>
</dbReference>